<name>A0A2P8HNH8_CHINA</name>
<comment type="caution">
    <text evidence="5">The sequence shown here is derived from an EMBL/GenBank/DDBJ whole genome shotgun (WGS) entry which is preliminary data.</text>
</comment>
<dbReference type="PANTHER" id="PTHR43280:SF27">
    <property type="entry name" value="TRANSCRIPTIONAL REGULATOR MTLR"/>
    <property type="match status" value="1"/>
</dbReference>
<keyword evidence="6" id="KW-1185">Reference proteome</keyword>
<dbReference type="SUPFAM" id="SSF46689">
    <property type="entry name" value="Homeodomain-like"/>
    <property type="match status" value="2"/>
</dbReference>
<evidence type="ECO:0000259" key="4">
    <source>
        <dbReference type="PROSITE" id="PS01124"/>
    </source>
</evidence>
<dbReference type="Proteomes" id="UP000240971">
    <property type="component" value="Unassembled WGS sequence"/>
</dbReference>
<keyword evidence="3" id="KW-0804">Transcription</keyword>
<dbReference type="GO" id="GO:0043565">
    <property type="term" value="F:sequence-specific DNA binding"/>
    <property type="evidence" value="ECO:0007669"/>
    <property type="project" value="InterPro"/>
</dbReference>
<evidence type="ECO:0000256" key="3">
    <source>
        <dbReference type="ARBA" id="ARBA00023163"/>
    </source>
</evidence>
<evidence type="ECO:0000313" key="6">
    <source>
        <dbReference type="Proteomes" id="UP000240971"/>
    </source>
</evidence>
<evidence type="ECO:0000313" key="5">
    <source>
        <dbReference type="EMBL" id="PSL47773.1"/>
    </source>
</evidence>
<organism evidence="5 6">
    <name type="scientific">Chitinophaga niastensis</name>
    <dbReference type="NCBI Taxonomy" id="536980"/>
    <lineage>
        <taxon>Bacteria</taxon>
        <taxon>Pseudomonadati</taxon>
        <taxon>Bacteroidota</taxon>
        <taxon>Chitinophagia</taxon>
        <taxon>Chitinophagales</taxon>
        <taxon>Chitinophagaceae</taxon>
        <taxon>Chitinophaga</taxon>
    </lineage>
</organism>
<feature type="domain" description="HTH araC/xylS-type" evidence="4">
    <location>
        <begin position="187"/>
        <end position="285"/>
    </location>
</feature>
<dbReference type="SUPFAM" id="SSF51182">
    <property type="entry name" value="RmlC-like cupins"/>
    <property type="match status" value="1"/>
</dbReference>
<reference evidence="5 6" key="1">
    <citation type="submission" date="2018-03" db="EMBL/GenBank/DDBJ databases">
        <title>Genomic Encyclopedia of Archaeal and Bacterial Type Strains, Phase II (KMG-II): from individual species to whole genera.</title>
        <authorList>
            <person name="Goeker M."/>
        </authorList>
    </citation>
    <scope>NUCLEOTIDE SEQUENCE [LARGE SCALE GENOMIC DNA]</scope>
    <source>
        <strain evidence="5 6">DSM 24859</strain>
    </source>
</reference>
<protein>
    <submittedName>
        <fullName evidence="5">AraC family transcriptional regulator</fullName>
    </submittedName>
</protein>
<dbReference type="InterPro" id="IPR009057">
    <property type="entry name" value="Homeodomain-like_sf"/>
</dbReference>
<gene>
    <name evidence="5" type="ORF">CLV51_102633</name>
</gene>
<keyword evidence="2" id="KW-0238">DNA-binding</keyword>
<dbReference type="Pfam" id="PF12833">
    <property type="entry name" value="HTH_18"/>
    <property type="match status" value="1"/>
</dbReference>
<dbReference type="Gene3D" id="1.10.10.60">
    <property type="entry name" value="Homeodomain-like"/>
    <property type="match status" value="2"/>
</dbReference>
<dbReference type="RefSeq" id="WP_106528203.1">
    <property type="nucleotide sequence ID" value="NZ_PYAW01000002.1"/>
</dbReference>
<dbReference type="EMBL" id="PYAW01000002">
    <property type="protein sequence ID" value="PSL47773.1"/>
    <property type="molecule type" value="Genomic_DNA"/>
</dbReference>
<sequence>MKAQFIDVGAPAANTIHIKKVQTDYLQSSYHFHDLCELVLIQESYGKRIVGDHIGDFSAGDLVLMGPQLPHIWLNDPVFASGEAPQKVKSVVVYFPATLLTRLTDDDEITATTKWLMDNASRGIRFTGKAQKAAAMLLSGITGQKGLKKLLTFLQVIDQLATTDEFEYLSSIQFKNPWNGKEAEKINAVFQYLLQHYTQEIKLAEVATIANMTPPAFCRYFKKHTNKSLTRFINELRIGHACKLLMDETRSISDVCYESGYQNLTNFNKFFRMIRHKSPGQYRKALQSQ</sequence>
<dbReference type="SMART" id="SM00342">
    <property type="entry name" value="HTH_ARAC"/>
    <property type="match status" value="1"/>
</dbReference>
<dbReference type="PROSITE" id="PS01124">
    <property type="entry name" value="HTH_ARAC_FAMILY_2"/>
    <property type="match status" value="1"/>
</dbReference>
<dbReference type="PANTHER" id="PTHR43280">
    <property type="entry name" value="ARAC-FAMILY TRANSCRIPTIONAL REGULATOR"/>
    <property type="match status" value="1"/>
</dbReference>
<dbReference type="OrthoDB" id="745435at2"/>
<dbReference type="GO" id="GO:0003700">
    <property type="term" value="F:DNA-binding transcription factor activity"/>
    <property type="evidence" value="ECO:0007669"/>
    <property type="project" value="InterPro"/>
</dbReference>
<dbReference type="InterPro" id="IPR011051">
    <property type="entry name" value="RmlC_Cupin_sf"/>
</dbReference>
<keyword evidence="1" id="KW-0805">Transcription regulation</keyword>
<dbReference type="AlphaFoldDB" id="A0A2P8HNH8"/>
<proteinExistence type="predicted"/>
<evidence type="ECO:0000256" key="1">
    <source>
        <dbReference type="ARBA" id="ARBA00023015"/>
    </source>
</evidence>
<dbReference type="InterPro" id="IPR018060">
    <property type="entry name" value="HTH_AraC"/>
</dbReference>
<evidence type="ECO:0000256" key="2">
    <source>
        <dbReference type="ARBA" id="ARBA00023125"/>
    </source>
</evidence>
<accession>A0A2P8HNH8</accession>